<dbReference type="AlphaFoldDB" id="A0A9W6ZTR3"/>
<organism evidence="1 2">
    <name type="scientific">Triparma laevis f. longispina</name>
    <dbReference type="NCBI Taxonomy" id="1714387"/>
    <lineage>
        <taxon>Eukaryota</taxon>
        <taxon>Sar</taxon>
        <taxon>Stramenopiles</taxon>
        <taxon>Ochrophyta</taxon>
        <taxon>Bolidophyceae</taxon>
        <taxon>Parmales</taxon>
        <taxon>Triparmaceae</taxon>
        <taxon>Triparma</taxon>
    </lineage>
</organism>
<dbReference type="EMBL" id="BRXW01000454">
    <property type="protein sequence ID" value="GMH56520.1"/>
    <property type="molecule type" value="Genomic_DNA"/>
</dbReference>
<evidence type="ECO:0000313" key="2">
    <source>
        <dbReference type="Proteomes" id="UP001165122"/>
    </source>
</evidence>
<comment type="caution">
    <text evidence="1">The sequence shown here is derived from an EMBL/GenBank/DDBJ whole genome shotgun (WGS) entry which is preliminary data.</text>
</comment>
<proteinExistence type="predicted"/>
<evidence type="ECO:0000313" key="1">
    <source>
        <dbReference type="EMBL" id="GMH56520.1"/>
    </source>
</evidence>
<gene>
    <name evidence="1" type="ORF">TrLO_g10876</name>
</gene>
<accession>A0A9W6ZTR3</accession>
<feature type="non-terminal residue" evidence="1">
    <location>
        <position position="163"/>
    </location>
</feature>
<protein>
    <submittedName>
        <fullName evidence="1">Uncharacterized protein</fullName>
    </submittedName>
</protein>
<keyword evidence="2" id="KW-1185">Reference proteome</keyword>
<dbReference type="Proteomes" id="UP001165122">
    <property type="component" value="Unassembled WGS sequence"/>
</dbReference>
<reference evidence="2" key="1">
    <citation type="journal article" date="2023" name="Commun. Biol.">
        <title>Genome analysis of Parmales, the sister group of diatoms, reveals the evolutionary specialization of diatoms from phago-mixotrophs to photoautotrophs.</title>
        <authorList>
            <person name="Ban H."/>
            <person name="Sato S."/>
            <person name="Yoshikawa S."/>
            <person name="Yamada K."/>
            <person name="Nakamura Y."/>
            <person name="Ichinomiya M."/>
            <person name="Sato N."/>
            <person name="Blanc-Mathieu R."/>
            <person name="Endo H."/>
            <person name="Kuwata A."/>
            <person name="Ogata H."/>
        </authorList>
    </citation>
    <scope>NUCLEOTIDE SEQUENCE [LARGE SCALE GENOMIC DNA]</scope>
    <source>
        <strain evidence="2">NIES 3700</strain>
    </source>
</reference>
<name>A0A9W6ZTR3_9STRA</name>
<sequence length="163" mass="17869">HKFTLKPESSHSTIFNLPPSYTSSELGRSILSWTSESGESGSIQTEIVVAEGDGKDYRHMLKNLEVSFKEGNGVCRYCLECEDKVEKIVGEVFKVYIKILAMESGVIKLRVEDGMVRAVGGRSFEGHFKKGEVKVWEVKVVGVVGGEGGVRVGNWVGGNFVIV</sequence>